<dbReference type="HOGENOM" id="CLU_006586_16_4_10"/>
<proteinExistence type="inferred from homology"/>
<evidence type="ECO:0000256" key="1">
    <source>
        <dbReference type="ARBA" id="ARBA00005964"/>
    </source>
</evidence>
<feature type="domain" description="Carboxylesterase type B" evidence="4">
    <location>
        <begin position="364"/>
        <end position="463"/>
    </location>
</feature>
<keyword evidence="6" id="KW-1185">Reference proteome</keyword>
<evidence type="ECO:0000256" key="3">
    <source>
        <dbReference type="RuleBase" id="RU361235"/>
    </source>
</evidence>
<sequence>MKNRFFVILALLSAATLSGHAAGFSAAVFSDDVVTTPSGRVEGVLTDSSDVMVFKGIPYAEPPIGSLRWRRTIPVKPWKGVLRADHFRDIALQTDQDKGSFYEKEFFRFGMPHSSENSLYLNIWVPRRALNNPAARMPVCMWIHGGAYQNGYSYEMEMDGDEWARRGVILVTVGYRMGITGFLCHPELAKENADGQSGNYGLYDQITALKWIHDNISAFGGDPTNITVMGQSAGGGSVKNLVASPLSRSLIAKAIIESAGGLGNFLSGNDPVDYMQHTGKMLMDSLGFTTVEKMRDARSDEVRDPWSICRRQGINTMQVFAPHTGDTALPESFDNAVTDNSVADVPYLIGYTANDMLPMDEAINRFVDKRAEYSRQPVYSYEFTRRLPGDDAGAFHSSELWYTFGTLARSWRPFTPADYALSKEMLDFWTNFAKYGNPNGTSRRTVWKQSTPKKHFFMKLDIKK</sequence>
<feature type="chain" id="PRO_5005130411" description="Carboxylic ester hydrolase" evidence="3">
    <location>
        <begin position="22"/>
        <end position="464"/>
    </location>
</feature>
<protein>
    <recommendedName>
        <fullName evidence="3">Carboxylic ester hydrolase</fullName>
        <ecNumber evidence="3">3.1.1.-</ecNumber>
    </recommendedName>
</protein>
<reference evidence="6" key="1">
    <citation type="journal article" date="2011" name="Stand. Genomic Sci.">
        <title>Non-contiguous finished genome sequence of the opportunistic oral pathogen Prevotella multisaccharivorax type strain (PPPA20).</title>
        <authorList>
            <person name="Pati A."/>
            <person name="Gronow S."/>
            <person name="Lu M."/>
            <person name="Lapidus A."/>
            <person name="Nolan M."/>
            <person name="Lucas S."/>
            <person name="Hammon N."/>
            <person name="Deshpande S."/>
            <person name="Cheng J.F."/>
            <person name="Tapia R."/>
            <person name="Han C."/>
            <person name="Goodwin L."/>
            <person name="Pitluck S."/>
            <person name="Liolios K."/>
            <person name="Pagani I."/>
            <person name="Mavromatis K."/>
            <person name="Mikhailova N."/>
            <person name="Huntemann M."/>
            <person name="Chen A."/>
            <person name="Palaniappan K."/>
            <person name="Land M."/>
            <person name="Hauser L."/>
            <person name="Detter J.C."/>
            <person name="Brambilla E.M."/>
            <person name="Rohde M."/>
            <person name="Goker M."/>
            <person name="Woyke T."/>
            <person name="Bristow J."/>
            <person name="Eisen J.A."/>
            <person name="Markowitz V."/>
            <person name="Hugenholtz P."/>
            <person name="Kyrpides N.C."/>
            <person name="Klenk H.P."/>
            <person name="Ivanova N."/>
        </authorList>
    </citation>
    <scope>NUCLEOTIDE SEQUENCE [LARGE SCALE GENOMIC DNA]</scope>
    <source>
        <strain evidence="6">DSM 17128</strain>
    </source>
</reference>
<gene>
    <name evidence="5" type="ORF">Premu_2358</name>
</gene>
<dbReference type="GO" id="GO:0016787">
    <property type="term" value="F:hydrolase activity"/>
    <property type="evidence" value="ECO:0007669"/>
    <property type="project" value="UniProtKB-KW"/>
</dbReference>
<keyword evidence="2 3" id="KW-0378">Hydrolase</keyword>
<dbReference type="EC" id="3.1.1.-" evidence="3"/>
<dbReference type="ESTHER" id="9bact-f8n9d0">
    <property type="family name" value="Carb_B_Bacteria"/>
</dbReference>
<dbReference type="InterPro" id="IPR019826">
    <property type="entry name" value="Carboxylesterase_B_AS"/>
</dbReference>
<dbReference type="STRING" id="688246.Premu_2358"/>
<dbReference type="InterPro" id="IPR002018">
    <property type="entry name" value="CarbesteraseB"/>
</dbReference>
<dbReference type="eggNOG" id="COG2272">
    <property type="taxonomic scope" value="Bacteria"/>
</dbReference>
<dbReference type="PANTHER" id="PTHR11559">
    <property type="entry name" value="CARBOXYLESTERASE"/>
    <property type="match status" value="1"/>
</dbReference>
<evidence type="ECO:0000313" key="5">
    <source>
        <dbReference type="EMBL" id="EGN57739.1"/>
    </source>
</evidence>
<dbReference type="Proteomes" id="UP000002772">
    <property type="component" value="Unassembled WGS sequence"/>
</dbReference>
<dbReference type="Gene3D" id="3.40.50.1820">
    <property type="entry name" value="alpha/beta hydrolase"/>
    <property type="match status" value="2"/>
</dbReference>
<accession>F8N9D0</accession>
<dbReference type="EMBL" id="GL945017">
    <property type="protein sequence ID" value="EGN57739.1"/>
    <property type="molecule type" value="Genomic_DNA"/>
</dbReference>
<evidence type="ECO:0000313" key="6">
    <source>
        <dbReference type="Proteomes" id="UP000002772"/>
    </source>
</evidence>
<feature type="domain" description="Carboxylesterase type B" evidence="4">
    <location>
        <begin position="31"/>
        <end position="359"/>
    </location>
</feature>
<name>F8N9D0_9BACT</name>
<evidence type="ECO:0000256" key="2">
    <source>
        <dbReference type="ARBA" id="ARBA00022801"/>
    </source>
</evidence>
<organism evidence="5 6">
    <name type="scientific">Hallella multisaccharivorax DSM 17128</name>
    <dbReference type="NCBI Taxonomy" id="688246"/>
    <lineage>
        <taxon>Bacteria</taxon>
        <taxon>Pseudomonadati</taxon>
        <taxon>Bacteroidota</taxon>
        <taxon>Bacteroidia</taxon>
        <taxon>Bacteroidales</taxon>
        <taxon>Prevotellaceae</taxon>
        <taxon>Hallella</taxon>
    </lineage>
</organism>
<keyword evidence="3" id="KW-0732">Signal</keyword>
<dbReference type="InterPro" id="IPR050309">
    <property type="entry name" value="Type-B_Carboxylest/Lipase"/>
</dbReference>
<dbReference type="AlphaFoldDB" id="F8N9D0"/>
<dbReference type="SUPFAM" id="SSF53474">
    <property type="entry name" value="alpha/beta-Hydrolases"/>
    <property type="match status" value="1"/>
</dbReference>
<dbReference type="Pfam" id="PF00135">
    <property type="entry name" value="COesterase"/>
    <property type="match status" value="2"/>
</dbReference>
<feature type="signal peptide" evidence="3">
    <location>
        <begin position="1"/>
        <end position="21"/>
    </location>
</feature>
<evidence type="ECO:0000259" key="4">
    <source>
        <dbReference type="Pfam" id="PF00135"/>
    </source>
</evidence>
<comment type="similarity">
    <text evidence="1 3">Belongs to the type-B carboxylesterase/lipase family.</text>
</comment>
<dbReference type="InterPro" id="IPR029058">
    <property type="entry name" value="AB_hydrolase_fold"/>
</dbReference>
<dbReference type="PROSITE" id="PS00122">
    <property type="entry name" value="CARBOXYLESTERASE_B_1"/>
    <property type="match status" value="1"/>
</dbReference>